<gene>
    <name evidence="1" type="ORF">BDA99DRAFT_498944</name>
</gene>
<reference evidence="1" key="1">
    <citation type="journal article" date="2022" name="IScience">
        <title>Evolution of zygomycete secretomes and the origins of terrestrial fungal ecologies.</title>
        <authorList>
            <person name="Chang Y."/>
            <person name="Wang Y."/>
            <person name="Mondo S."/>
            <person name="Ahrendt S."/>
            <person name="Andreopoulos W."/>
            <person name="Barry K."/>
            <person name="Beard J."/>
            <person name="Benny G.L."/>
            <person name="Blankenship S."/>
            <person name="Bonito G."/>
            <person name="Cuomo C."/>
            <person name="Desiro A."/>
            <person name="Gervers K.A."/>
            <person name="Hundley H."/>
            <person name="Kuo A."/>
            <person name="LaButti K."/>
            <person name="Lang B.F."/>
            <person name="Lipzen A."/>
            <person name="O'Donnell K."/>
            <person name="Pangilinan J."/>
            <person name="Reynolds N."/>
            <person name="Sandor L."/>
            <person name="Smith M.E."/>
            <person name="Tsang A."/>
            <person name="Grigoriev I.V."/>
            <person name="Stajich J.E."/>
            <person name="Spatafora J.W."/>
        </authorList>
    </citation>
    <scope>NUCLEOTIDE SEQUENCE</scope>
    <source>
        <strain evidence="1">RSA 2281</strain>
    </source>
</reference>
<dbReference type="EMBL" id="JAIXMP010000005">
    <property type="protein sequence ID" value="KAI9272680.1"/>
    <property type="molecule type" value="Genomic_DNA"/>
</dbReference>
<name>A0AAD5K7K5_9FUNG</name>
<evidence type="ECO:0000313" key="2">
    <source>
        <dbReference type="Proteomes" id="UP001209540"/>
    </source>
</evidence>
<protein>
    <submittedName>
        <fullName evidence="1">Uncharacterized protein</fullName>
    </submittedName>
</protein>
<organism evidence="1 2">
    <name type="scientific">Phascolomyces articulosus</name>
    <dbReference type="NCBI Taxonomy" id="60185"/>
    <lineage>
        <taxon>Eukaryota</taxon>
        <taxon>Fungi</taxon>
        <taxon>Fungi incertae sedis</taxon>
        <taxon>Mucoromycota</taxon>
        <taxon>Mucoromycotina</taxon>
        <taxon>Mucoromycetes</taxon>
        <taxon>Mucorales</taxon>
        <taxon>Lichtheimiaceae</taxon>
        <taxon>Phascolomyces</taxon>
    </lineage>
</organism>
<proteinExistence type="predicted"/>
<dbReference type="AlphaFoldDB" id="A0AAD5K7K5"/>
<evidence type="ECO:0000313" key="1">
    <source>
        <dbReference type="EMBL" id="KAI9272680.1"/>
    </source>
</evidence>
<keyword evidence="2" id="KW-1185">Reference proteome</keyword>
<comment type="caution">
    <text evidence="1">The sequence shown here is derived from an EMBL/GenBank/DDBJ whole genome shotgun (WGS) entry which is preliminary data.</text>
</comment>
<reference evidence="1" key="2">
    <citation type="submission" date="2023-02" db="EMBL/GenBank/DDBJ databases">
        <authorList>
            <consortium name="DOE Joint Genome Institute"/>
            <person name="Mondo S.J."/>
            <person name="Chang Y."/>
            <person name="Wang Y."/>
            <person name="Ahrendt S."/>
            <person name="Andreopoulos W."/>
            <person name="Barry K."/>
            <person name="Beard J."/>
            <person name="Benny G.L."/>
            <person name="Blankenship S."/>
            <person name="Bonito G."/>
            <person name="Cuomo C."/>
            <person name="Desiro A."/>
            <person name="Gervers K.A."/>
            <person name="Hundley H."/>
            <person name="Kuo A."/>
            <person name="LaButti K."/>
            <person name="Lang B.F."/>
            <person name="Lipzen A."/>
            <person name="O'Donnell K."/>
            <person name="Pangilinan J."/>
            <person name="Reynolds N."/>
            <person name="Sandor L."/>
            <person name="Smith M.W."/>
            <person name="Tsang A."/>
            <person name="Grigoriev I.V."/>
            <person name="Stajich J.E."/>
            <person name="Spatafora J.W."/>
        </authorList>
    </citation>
    <scope>NUCLEOTIDE SEQUENCE</scope>
    <source>
        <strain evidence="1">RSA 2281</strain>
    </source>
</reference>
<accession>A0AAD5K7K5</accession>
<dbReference type="Proteomes" id="UP001209540">
    <property type="component" value="Unassembled WGS sequence"/>
</dbReference>
<sequence length="446" mass="53479">MTYEESTFKTLDLPNYTSIPEDSSIVYSDIVRFLKYKTCDNFLTVEDLEQFIQELEHLQITLSKVQQQASVDDKTWIKEENTIVKYLKVKMVNTKEFAEDFMKQDKKQEKQIKWMTIDRPLKAKEFRQYIEMDLDALLQRIVGLHFQHQLNNASKKQDITSLRKFMTDDYSYFFWVTTMGQKNLDGSWQKFIDSYQVIYGKLDVLMLQSMENLLCDEADHKRVTIQRFIMALQKFNNQFPFPKSITSNNIKTSYNSSDVNQKIIFEEKRMQLTKVALDLVEKFSEATMRDHLVTIYSWYTGYDKKNKEVLRERANEWGSLVKERRDLISENKQELIQVKHEQAELIDQARRAIYFFYEQFVTIWRVGEVTREILKDINFPGKGRIRDFLSFVAPLDQANFYIVMGMEKENDSEKDYLPKVYKFMDMYLDMLVQESKERDEYKNRMF</sequence>